<evidence type="ECO:0000313" key="1">
    <source>
        <dbReference type="EMBL" id="MFC7069036.1"/>
    </source>
</evidence>
<dbReference type="EMBL" id="JBHTAH010000003">
    <property type="protein sequence ID" value="MFC7069036.1"/>
    <property type="molecule type" value="Genomic_DNA"/>
</dbReference>
<proteinExistence type="predicted"/>
<accession>A0ABD5W6R1</accession>
<dbReference type="AlphaFoldDB" id="A0ABD5W6R1"/>
<keyword evidence="2" id="KW-1185">Reference proteome</keyword>
<protein>
    <recommendedName>
        <fullName evidence="3">DUF1102 domain-containing protein</fullName>
    </recommendedName>
</protein>
<name>A0ABD5W6R1_9EURY</name>
<sequence>MKRRTFLAGLGTAAAGTTTAVGTGAFTSVSADRRVSVAVADDSAALVGLEAPNELENGEYATDATEGEADTLSVHFDSDAAVGGAGVNANAVSRFDSVFRIVNRGTGFTRFGIDKTGLANPDRWEFYPYGDAVSAYPNWDEGYVGPGVGVGGTLPVGIRLDTTGGVDLTGGTIVVRAVNR</sequence>
<dbReference type="Proteomes" id="UP001596461">
    <property type="component" value="Unassembled WGS sequence"/>
</dbReference>
<organism evidence="1 2">
    <name type="scientific">Halobaculum lipolyticum</name>
    <dbReference type="NCBI Taxonomy" id="3032001"/>
    <lineage>
        <taxon>Archaea</taxon>
        <taxon>Methanobacteriati</taxon>
        <taxon>Methanobacteriota</taxon>
        <taxon>Stenosarchaea group</taxon>
        <taxon>Halobacteria</taxon>
        <taxon>Halobacteriales</taxon>
        <taxon>Haloferacaceae</taxon>
        <taxon>Halobaculum</taxon>
    </lineage>
</organism>
<reference evidence="1 2" key="1">
    <citation type="journal article" date="2019" name="Int. J. Syst. Evol. Microbiol.">
        <title>The Global Catalogue of Microorganisms (GCM) 10K type strain sequencing project: providing services to taxonomists for standard genome sequencing and annotation.</title>
        <authorList>
            <consortium name="The Broad Institute Genomics Platform"/>
            <consortium name="The Broad Institute Genome Sequencing Center for Infectious Disease"/>
            <person name="Wu L."/>
            <person name="Ma J."/>
        </authorList>
    </citation>
    <scope>NUCLEOTIDE SEQUENCE [LARGE SCALE GENOMIC DNA]</scope>
    <source>
        <strain evidence="1 2">DT31</strain>
    </source>
</reference>
<evidence type="ECO:0008006" key="3">
    <source>
        <dbReference type="Google" id="ProtNLM"/>
    </source>
</evidence>
<comment type="caution">
    <text evidence="1">The sequence shown here is derived from an EMBL/GenBank/DDBJ whole genome shotgun (WGS) entry which is preliminary data.</text>
</comment>
<dbReference type="RefSeq" id="WP_284030863.1">
    <property type="nucleotide sequence ID" value="NZ_CP126154.1"/>
</dbReference>
<gene>
    <name evidence="1" type="ORF">ACFQL9_05215</name>
</gene>
<evidence type="ECO:0000313" key="2">
    <source>
        <dbReference type="Proteomes" id="UP001596461"/>
    </source>
</evidence>
<dbReference type="GeneID" id="81125716"/>